<keyword evidence="6" id="KW-0539">Nucleus</keyword>
<accession>G0V6Y1</accession>
<dbReference type="PROSITE" id="PS50048">
    <property type="entry name" value="ZN2_CY6_FUNGAL_2"/>
    <property type="match status" value="1"/>
</dbReference>
<evidence type="ECO:0000259" key="7">
    <source>
        <dbReference type="PROSITE" id="PS50048"/>
    </source>
</evidence>
<evidence type="ECO:0000256" key="1">
    <source>
        <dbReference type="ARBA" id="ARBA00022723"/>
    </source>
</evidence>
<dbReference type="GO" id="GO:0000978">
    <property type="term" value="F:RNA polymerase II cis-regulatory region sequence-specific DNA binding"/>
    <property type="evidence" value="ECO:0007669"/>
    <property type="project" value="TreeGrafter"/>
</dbReference>
<dbReference type="InterPro" id="IPR050675">
    <property type="entry name" value="OAF3"/>
</dbReference>
<dbReference type="OrthoDB" id="435881at2759"/>
<dbReference type="GO" id="GO:0000981">
    <property type="term" value="F:DNA-binding transcription factor activity, RNA polymerase II-specific"/>
    <property type="evidence" value="ECO:0007669"/>
    <property type="project" value="InterPro"/>
</dbReference>
<evidence type="ECO:0000256" key="3">
    <source>
        <dbReference type="ARBA" id="ARBA00023015"/>
    </source>
</evidence>
<dbReference type="GeneID" id="96900708"/>
<dbReference type="Pfam" id="PF00172">
    <property type="entry name" value="Zn_clus"/>
    <property type="match status" value="1"/>
</dbReference>
<dbReference type="InParanoid" id="G0V6Y1"/>
<evidence type="ECO:0000313" key="9">
    <source>
        <dbReference type="Proteomes" id="UP000001640"/>
    </source>
</evidence>
<dbReference type="Proteomes" id="UP000001640">
    <property type="component" value="Chromosome 1"/>
</dbReference>
<keyword evidence="3" id="KW-0805">Transcription regulation</keyword>
<evidence type="ECO:0000256" key="2">
    <source>
        <dbReference type="ARBA" id="ARBA00022833"/>
    </source>
</evidence>
<dbReference type="PANTHER" id="PTHR31069:SF21">
    <property type="entry name" value="CHROMATIN STRUCTURE-REMODELING COMPLEX PROTEIN RSC3-RELATED"/>
    <property type="match status" value="1"/>
</dbReference>
<dbReference type="Gene3D" id="4.10.240.10">
    <property type="entry name" value="Zn(2)-C6 fungal-type DNA-binding domain"/>
    <property type="match status" value="1"/>
</dbReference>
<protein>
    <recommendedName>
        <fullName evidence="7">Zn(2)-C6 fungal-type domain-containing protein</fullName>
    </recommendedName>
</protein>
<dbReference type="GO" id="GO:0008270">
    <property type="term" value="F:zinc ion binding"/>
    <property type="evidence" value="ECO:0007669"/>
    <property type="project" value="InterPro"/>
</dbReference>
<reference key="2">
    <citation type="submission" date="2011-08" db="EMBL/GenBank/DDBJ databases">
        <title>Genome sequence of Naumovozyma castellii.</title>
        <authorList>
            <person name="Gordon J.L."/>
            <person name="Armisen D."/>
            <person name="Proux-Wera E."/>
            <person name="OhEigeartaigh S.S."/>
            <person name="Byrne K.P."/>
            <person name="Wolfe K.H."/>
        </authorList>
    </citation>
    <scope>NUCLEOTIDE SEQUENCE</scope>
    <source>
        <strain>Type strain:CBS 4309</strain>
    </source>
</reference>
<evidence type="ECO:0000256" key="5">
    <source>
        <dbReference type="ARBA" id="ARBA00023163"/>
    </source>
</evidence>
<dbReference type="InterPro" id="IPR001138">
    <property type="entry name" value="Zn2Cys6_DnaBD"/>
</dbReference>
<dbReference type="OMA" id="WITIYSK"/>
<keyword evidence="5" id="KW-0804">Transcription</keyword>
<dbReference type="AlphaFoldDB" id="G0V6Y1"/>
<dbReference type="CDD" id="cd00067">
    <property type="entry name" value="GAL4"/>
    <property type="match status" value="1"/>
</dbReference>
<organism evidence="8 9">
    <name type="scientific">Naumovozyma castellii</name>
    <name type="common">Yeast</name>
    <name type="synonym">Saccharomyces castellii</name>
    <dbReference type="NCBI Taxonomy" id="27288"/>
    <lineage>
        <taxon>Eukaryota</taxon>
        <taxon>Fungi</taxon>
        <taxon>Dikarya</taxon>
        <taxon>Ascomycota</taxon>
        <taxon>Saccharomycotina</taxon>
        <taxon>Saccharomycetes</taxon>
        <taxon>Saccharomycetales</taxon>
        <taxon>Saccharomycetaceae</taxon>
        <taxon>Naumovozyma</taxon>
    </lineage>
</organism>
<name>G0V6Y1_NAUCA</name>
<evidence type="ECO:0000313" key="8">
    <source>
        <dbReference type="EMBL" id="CCC67229.1"/>
    </source>
</evidence>
<dbReference type="KEGG" id="ncs:NCAS_0A06710"/>
<dbReference type="PROSITE" id="PS00463">
    <property type="entry name" value="ZN2_CY6_FUNGAL_1"/>
    <property type="match status" value="1"/>
</dbReference>
<keyword evidence="9" id="KW-1185">Reference proteome</keyword>
<sequence length="769" mass="88488">MDPNNIPTRKPKKNPACIQCRKRKIGCDRGHPKCGNCIKLKRAQCIYPDEFHTASELLREMEKASPLQTLSPASRNINPNKPTLVNGNHVYIQTPGNTPSNTDQNKLQMLLGTTSMDGPVVTTDSITSYSMPPPSTVISAPRKVVKSHTGKNSMYTSYIPQMANIATLENVIQFNTQVHLLRGKRKQLEAFKKCETSMHPELKEKIKYDSIITKFTQQEALDMEMNYLKEKLIDMQKIQKNLFLYNPKLKIKVKAKEQKDDDAHEDQEKVIESIEDDLFNKQEVNLFLFSIQPVQSQQLFLRDKIDSIFSINFLAKRDEYLTDFYNDLESMIINKFQNNLNELKQSLNQKRISPNIVPLSSTQSNNPNFSIWWEETLNTLEDPNLKNILELNDDRKKLYEAILIGTGNDDTAWDITTLAELSVLLLILIQITKLDGKQLPTSLEGMIPKLENNVAAIILKLRNSINPKFSIMRFVRQWKYYYRLQSALLQNGNEIEDRDEDLYLVSLMGEEDNTSLLVKKVISDNVERHLIRGEMPMIPPILQQDLHLITLIEELKNGISLTALTTLLEKFNKNDPIELNGLLFTQYFLLIHIETLGYMQHFETCVSDLLDSIQLCLDVVLPKLSQFPSSVDIYSLILLNNLPFIILGLFQRYKLIRRPHTQIWVSLFNKLLASIPTHLKGLRSRVNTMIQYVETVANNPSEYNGDQGFNNGFMKMENDLKLNEFHDRIMKIRIPQLVNGNNEMYNPDAAFTFGITESNLGQIYNAFFT</sequence>
<dbReference type="SMART" id="SM00066">
    <property type="entry name" value="GAL4"/>
    <property type="match status" value="1"/>
</dbReference>
<keyword evidence="4" id="KW-0238">DNA-binding</keyword>
<dbReference type="RefSeq" id="XP_003673610.1">
    <property type="nucleotide sequence ID" value="XM_003673562.1"/>
</dbReference>
<keyword evidence="1" id="KW-0479">Metal-binding</keyword>
<dbReference type="PANTHER" id="PTHR31069">
    <property type="entry name" value="OLEATE-ACTIVATED TRANSCRIPTION FACTOR 1-RELATED"/>
    <property type="match status" value="1"/>
</dbReference>
<dbReference type="GO" id="GO:0045944">
    <property type="term" value="P:positive regulation of transcription by RNA polymerase II"/>
    <property type="evidence" value="ECO:0007669"/>
    <property type="project" value="TreeGrafter"/>
</dbReference>
<dbReference type="HOGENOM" id="CLU_017671_0_0_1"/>
<feature type="domain" description="Zn(2)-C6 fungal-type" evidence="7">
    <location>
        <begin position="16"/>
        <end position="47"/>
    </location>
</feature>
<evidence type="ECO:0000256" key="6">
    <source>
        <dbReference type="ARBA" id="ARBA00023242"/>
    </source>
</evidence>
<gene>
    <name evidence="8" type="primary">NCAS0A06710</name>
    <name evidence="8" type="ordered locus">NCAS_0A06710</name>
</gene>
<dbReference type="SUPFAM" id="SSF57701">
    <property type="entry name" value="Zn2/Cys6 DNA-binding domain"/>
    <property type="match status" value="1"/>
</dbReference>
<proteinExistence type="predicted"/>
<dbReference type="GO" id="GO:0005634">
    <property type="term" value="C:nucleus"/>
    <property type="evidence" value="ECO:0007669"/>
    <property type="project" value="TreeGrafter"/>
</dbReference>
<dbReference type="EMBL" id="HE576752">
    <property type="protein sequence ID" value="CCC67229.1"/>
    <property type="molecule type" value="Genomic_DNA"/>
</dbReference>
<keyword evidence="2" id="KW-0862">Zinc</keyword>
<evidence type="ECO:0000256" key="4">
    <source>
        <dbReference type="ARBA" id="ARBA00023125"/>
    </source>
</evidence>
<reference evidence="8 9" key="1">
    <citation type="journal article" date="2011" name="Proc. Natl. Acad. Sci. U.S.A.">
        <title>Evolutionary erosion of yeast sex chromosomes by mating-type switching accidents.</title>
        <authorList>
            <person name="Gordon J.L."/>
            <person name="Armisen D."/>
            <person name="Proux-Wera E."/>
            <person name="Oheigeartaigh S.S."/>
            <person name="Byrne K.P."/>
            <person name="Wolfe K.H."/>
        </authorList>
    </citation>
    <scope>NUCLEOTIDE SEQUENCE [LARGE SCALE GENOMIC DNA]</scope>
    <source>
        <strain evidence="9">ATCC 76901 / BCRC 22586 / CBS 4309 / NBRC 1992 / NRRL Y-12630</strain>
    </source>
</reference>
<dbReference type="eggNOG" id="ENOG502QWTJ">
    <property type="taxonomic scope" value="Eukaryota"/>
</dbReference>
<dbReference type="InterPro" id="IPR036864">
    <property type="entry name" value="Zn2-C6_fun-type_DNA-bd_sf"/>
</dbReference>